<evidence type="ECO:0000313" key="3">
    <source>
        <dbReference type="EMBL" id="PNQ74676.1"/>
    </source>
</evidence>
<dbReference type="InterPro" id="IPR026444">
    <property type="entry name" value="Secre_tail"/>
</dbReference>
<dbReference type="OrthoDB" id="5381604at2"/>
<keyword evidence="1" id="KW-0732">Signal</keyword>
<protein>
    <recommendedName>
        <fullName evidence="2">Secretion system C-terminal sorting domain-containing protein</fullName>
    </recommendedName>
</protein>
<accession>A0A2K1E301</accession>
<dbReference type="Gene3D" id="2.60.120.430">
    <property type="entry name" value="Galactose-binding lectin"/>
    <property type="match status" value="1"/>
</dbReference>
<reference evidence="3 4" key="1">
    <citation type="submission" date="2018-01" db="EMBL/GenBank/DDBJ databases">
        <title>The draft genome of Hanstruepera neustonica JCM19743.</title>
        <authorList>
            <person name="He R.-H."/>
            <person name="Du Z.-J."/>
        </authorList>
    </citation>
    <scope>NUCLEOTIDE SEQUENCE [LARGE SCALE GENOMIC DNA]</scope>
    <source>
        <strain evidence="3 4">JCM19743</strain>
    </source>
</reference>
<sequence length="502" mass="54335">MKKITFLIFLIATTIVVGQTTLYDFEDSGELPQFQFGNLVYANIVNPDMSGVNTTMRVLEINKPDNADWFGGIGFETPGLPLINLANGTEFTMQVWAPIANQSIRFQIQNGLNGEPTYNRDVVIANAGVWTDVTFDFSDQPGLTGMEQYPILVIQPNYDPSCEGGSCTTVGTGNGGVWYIDNIVQIGVIPTCDDGIQNGMETGVDCGGPDCDPCVPTCDDGIQNGNETGVDCGGPDCAPCIPTEPTVAAPVPTPLQSQVINMYSNTYTTDVNVSSWRSAWSTSTYTDNVQVDGPGSECKRYIDADFVGVEFYGADAVDATSMNFFHVDVWSPNATVFRVKLVDLDAGTVEGELAYNIAQGQWVSLDIDLDDFANPSLVTNSANLLTSRNSIQQLIFSGQPVGTFDFFIDNVYFSEVESLSTPELNISEIGIYPNPTLDVWNVKTNNQEINSIEVFDIHGRQAMSLNPNASEAIIDGSSLPAGLYFATINTINGSKSIKLIKQ</sequence>
<dbReference type="Pfam" id="PF18962">
    <property type="entry name" value="Por_Secre_tail"/>
    <property type="match status" value="1"/>
</dbReference>
<comment type="caution">
    <text evidence="3">The sequence shown here is derived from an EMBL/GenBank/DDBJ whole genome shotgun (WGS) entry which is preliminary data.</text>
</comment>
<dbReference type="NCBIfam" id="TIGR04183">
    <property type="entry name" value="Por_Secre_tail"/>
    <property type="match status" value="1"/>
</dbReference>
<evidence type="ECO:0000256" key="1">
    <source>
        <dbReference type="ARBA" id="ARBA00022729"/>
    </source>
</evidence>
<dbReference type="EMBL" id="POWF01000001">
    <property type="protein sequence ID" value="PNQ74676.1"/>
    <property type="molecule type" value="Genomic_DNA"/>
</dbReference>
<organism evidence="3 4">
    <name type="scientific">Hanstruepera neustonica</name>
    <dbReference type="NCBI Taxonomy" id="1445657"/>
    <lineage>
        <taxon>Bacteria</taxon>
        <taxon>Pseudomonadati</taxon>
        <taxon>Bacteroidota</taxon>
        <taxon>Flavobacteriia</taxon>
        <taxon>Flavobacteriales</taxon>
        <taxon>Flavobacteriaceae</taxon>
        <taxon>Hanstruepera</taxon>
    </lineage>
</organism>
<dbReference type="AlphaFoldDB" id="A0A2K1E301"/>
<proteinExistence type="predicted"/>
<evidence type="ECO:0000259" key="2">
    <source>
        <dbReference type="Pfam" id="PF18962"/>
    </source>
</evidence>
<gene>
    <name evidence="3" type="ORF">C1T31_00595</name>
</gene>
<evidence type="ECO:0000313" key="4">
    <source>
        <dbReference type="Proteomes" id="UP000236641"/>
    </source>
</evidence>
<feature type="domain" description="Secretion system C-terminal sorting" evidence="2">
    <location>
        <begin position="431"/>
        <end position="500"/>
    </location>
</feature>
<dbReference type="Proteomes" id="UP000236641">
    <property type="component" value="Unassembled WGS sequence"/>
</dbReference>
<dbReference type="RefSeq" id="WP_103050530.1">
    <property type="nucleotide sequence ID" value="NZ_POWF01000001.1"/>
</dbReference>
<keyword evidence="4" id="KW-1185">Reference proteome</keyword>
<name>A0A2K1E301_9FLAO</name>